<evidence type="ECO:0000256" key="6">
    <source>
        <dbReference type="SAM" id="Phobius"/>
    </source>
</evidence>
<reference evidence="8 9" key="1">
    <citation type="submission" date="2019-09" db="EMBL/GenBank/DDBJ databases">
        <title>Bird 10,000 Genomes (B10K) Project - Family phase.</title>
        <authorList>
            <person name="Zhang G."/>
        </authorList>
    </citation>
    <scope>NUCLEOTIDE SEQUENCE [LARGE SCALE GENOMIC DNA]</scope>
    <source>
        <strain evidence="8">B10K-CU-031-13</strain>
        <tissue evidence="8">Muscle</tissue>
    </source>
</reference>
<dbReference type="GO" id="GO:0007155">
    <property type="term" value="P:cell adhesion"/>
    <property type="evidence" value="ECO:0007669"/>
    <property type="project" value="TreeGrafter"/>
</dbReference>
<dbReference type="InterPro" id="IPR051036">
    <property type="entry name" value="SIGLEC"/>
</dbReference>
<dbReference type="CDD" id="cd00096">
    <property type="entry name" value="Ig"/>
    <property type="match status" value="1"/>
</dbReference>
<dbReference type="Gene3D" id="2.60.40.10">
    <property type="entry name" value="Immunoglobulins"/>
    <property type="match status" value="1"/>
</dbReference>
<evidence type="ECO:0000256" key="1">
    <source>
        <dbReference type="ARBA" id="ARBA00004167"/>
    </source>
</evidence>
<dbReference type="InterPro" id="IPR013783">
    <property type="entry name" value="Ig-like_fold"/>
</dbReference>
<organism evidence="8 9">
    <name type="scientific">Tachuris rubrigastra</name>
    <dbReference type="NCBI Taxonomy" id="495162"/>
    <lineage>
        <taxon>Eukaryota</taxon>
        <taxon>Metazoa</taxon>
        <taxon>Chordata</taxon>
        <taxon>Craniata</taxon>
        <taxon>Vertebrata</taxon>
        <taxon>Euteleostomi</taxon>
        <taxon>Archelosauria</taxon>
        <taxon>Archosauria</taxon>
        <taxon>Dinosauria</taxon>
        <taxon>Saurischia</taxon>
        <taxon>Theropoda</taxon>
        <taxon>Coelurosauria</taxon>
        <taxon>Aves</taxon>
        <taxon>Neognathae</taxon>
        <taxon>Neoaves</taxon>
        <taxon>Telluraves</taxon>
        <taxon>Australaves</taxon>
        <taxon>Passeriformes</taxon>
        <taxon>Tyrannidae</taxon>
        <taxon>Tachuris</taxon>
    </lineage>
</organism>
<evidence type="ECO:0000259" key="7">
    <source>
        <dbReference type="Pfam" id="PF07679"/>
    </source>
</evidence>
<dbReference type="InterPro" id="IPR036179">
    <property type="entry name" value="Ig-like_dom_sf"/>
</dbReference>
<evidence type="ECO:0000256" key="2">
    <source>
        <dbReference type="ARBA" id="ARBA00022692"/>
    </source>
</evidence>
<comment type="subcellular location">
    <subcellularLocation>
        <location evidence="1">Membrane</location>
        <topology evidence="1">Single-pass membrane protein</topology>
    </subcellularLocation>
</comment>
<evidence type="ECO:0000313" key="8">
    <source>
        <dbReference type="EMBL" id="NWR40706.1"/>
    </source>
</evidence>
<dbReference type="SUPFAM" id="SSF48726">
    <property type="entry name" value="Immunoglobulin"/>
    <property type="match status" value="1"/>
</dbReference>
<keyword evidence="9" id="KW-1185">Reference proteome</keyword>
<dbReference type="EMBL" id="VZRD01002016">
    <property type="protein sequence ID" value="NWR40706.1"/>
    <property type="molecule type" value="Genomic_DNA"/>
</dbReference>
<evidence type="ECO:0000313" key="9">
    <source>
        <dbReference type="Proteomes" id="UP000540952"/>
    </source>
</evidence>
<comment type="caution">
    <text evidence="8">The sequence shown here is derived from an EMBL/GenBank/DDBJ whole genome shotgun (WGS) entry which is preliminary data.</text>
</comment>
<feature type="region of interest" description="Disordered" evidence="5">
    <location>
        <begin position="176"/>
        <end position="213"/>
    </location>
</feature>
<evidence type="ECO:0000256" key="3">
    <source>
        <dbReference type="ARBA" id="ARBA00022989"/>
    </source>
</evidence>
<gene>
    <name evidence="8" type="primary">Smp</name>
    <name evidence="8" type="ORF">TACRUB_R15740</name>
</gene>
<dbReference type="Proteomes" id="UP000540952">
    <property type="component" value="Unassembled WGS sequence"/>
</dbReference>
<keyword evidence="2 6" id="KW-0812">Transmembrane</keyword>
<feature type="non-terminal residue" evidence="8">
    <location>
        <position position="213"/>
    </location>
</feature>
<dbReference type="GO" id="GO:0033691">
    <property type="term" value="F:sialic acid binding"/>
    <property type="evidence" value="ECO:0007669"/>
    <property type="project" value="TreeGrafter"/>
</dbReference>
<evidence type="ECO:0000256" key="4">
    <source>
        <dbReference type="ARBA" id="ARBA00023136"/>
    </source>
</evidence>
<feature type="domain" description="Immunoglobulin I-set" evidence="7">
    <location>
        <begin position="6"/>
        <end position="39"/>
    </location>
</feature>
<keyword evidence="4 6" id="KW-0472">Membrane</keyword>
<accession>A0A7K4X295</accession>
<sequence length="213" mass="22237">GVPSLRLHLPQVSPGDSGTYTCVAENRHGRHNRSLELHVAYPPVLLPESRCTPVGEGARCVCAASAVPEPVVAFELPSHNLTVAEGHRDYALATPGGVPGPGMGPGTVTGVLTLRGTLEPRLSVLCLARNTHGTARQQLRFHHPAGLVWAKVGPVGAVVAFAVVIALVCYLSQSRRKKASGAPEVTPVAPPGQGGDPERRPLQVRGGHLEGPE</sequence>
<dbReference type="PANTHER" id="PTHR12035">
    <property type="entry name" value="SIALIC ACID BINDING IMMUNOGLOBULIN-LIKE LECTIN"/>
    <property type="match status" value="1"/>
</dbReference>
<dbReference type="PANTHER" id="PTHR12035:SF107">
    <property type="entry name" value="MYELIN-ASSOCIATED GLYCOPROTEIN"/>
    <property type="match status" value="1"/>
</dbReference>
<protein>
    <submittedName>
        <fullName evidence="8">SMP protein</fullName>
    </submittedName>
</protein>
<name>A0A7K4X295_9TYRA</name>
<feature type="transmembrane region" description="Helical" evidence="6">
    <location>
        <begin position="148"/>
        <end position="171"/>
    </location>
</feature>
<feature type="non-terminal residue" evidence="8">
    <location>
        <position position="1"/>
    </location>
</feature>
<dbReference type="Pfam" id="PF07679">
    <property type="entry name" value="I-set"/>
    <property type="match status" value="1"/>
</dbReference>
<dbReference type="GO" id="GO:0005886">
    <property type="term" value="C:plasma membrane"/>
    <property type="evidence" value="ECO:0007669"/>
    <property type="project" value="TreeGrafter"/>
</dbReference>
<dbReference type="InterPro" id="IPR013098">
    <property type="entry name" value="Ig_I-set"/>
</dbReference>
<keyword evidence="3 6" id="KW-1133">Transmembrane helix</keyword>
<proteinExistence type="predicted"/>
<feature type="compositionally biased region" description="Basic and acidic residues" evidence="5">
    <location>
        <begin position="196"/>
        <end position="213"/>
    </location>
</feature>
<evidence type="ECO:0000256" key="5">
    <source>
        <dbReference type="SAM" id="MobiDB-lite"/>
    </source>
</evidence>
<dbReference type="AlphaFoldDB" id="A0A7K4X295"/>